<keyword evidence="2" id="KW-1185">Reference proteome</keyword>
<protein>
    <submittedName>
        <fullName evidence="1">Uncharacterized protein</fullName>
    </submittedName>
</protein>
<proteinExistence type="predicted"/>
<dbReference type="EMBL" id="OR769222">
    <property type="protein sequence ID" value="WQJ52768.1"/>
    <property type="molecule type" value="Genomic_DNA"/>
</dbReference>
<name>A0ABZ0Z3Z7_9CAUD</name>
<organism evidence="1 2">
    <name type="scientific">phage Lak_Megaphage_RVC_JS4_GC31</name>
    <dbReference type="NCBI Taxonomy" id="3109228"/>
    <lineage>
        <taxon>Viruses</taxon>
        <taxon>Duplodnaviria</taxon>
        <taxon>Heunggongvirae</taxon>
        <taxon>Uroviricota</taxon>
        <taxon>Caudoviricetes</taxon>
        <taxon>Caudoviricetes code 15 clade</taxon>
    </lineage>
</organism>
<sequence length="63" mass="7326">MKPIFDELLDHDVKIRLIGITFVLDNSKDISYCIKDLIDFDNYNDILTANYFVVRGGKLKNCE</sequence>
<accession>A0ABZ0Z3Z7</accession>
<evidence type="ECO:0000313" key="2">
    <source>
        <dbReference type="Proteomes" id="UP001349343"/>
    </source>
</evidence>
<reference evidence="1 2" key="1">
    <citation type="submission" date="2023-11" db="EMBL/GenBank/DDBJ databases">
        <authorList>
            <person name="Cook R."/>
            <person name="Crisci M."/>
            <person name="Pye H."/>
            <person name="Adriaenssens E."/>
            <person name="Santini J."/>
        </authorList>
    </citation>
    <scope>NUCLEOTIDE SEQUENCE [LARGE SCALE GENOMIC DNA]</scope>
    <source>
        <strain evidence="1">Lak_Megaphage_RVC_JS4_GC31</strain>
    </source>
</reference>
<dbReference type="Proteomes" id="UP001349343">
    <property type="component" value="Segment"/>
</dbReference>
<evidence type="ECO:0000313" key="1">
    <source>
        <dbReference type="EMBL" id="WQJ52768.1"/>
    </source>
</evidence>